<organism evidence="13 14">
    <name type="scientific">Aspergillus coremiiformis</name>
    <dbReference type="NCBI Taxonomy" id="138285"/>
    <lineage>
        <taxon>Eukaryota</taxon>
        <taxon>Fungi</taxon>
        <taxon>Dikarya</taxon>
        <taxon>Ascomycota</taxon>
        <taxon>Pezizomycotina</taxon>
        <taxon>Eurotiomycetes</taxon>
        <taxon>Eurotiomycetidae</taxon>
        <taxon>Eurotiales</taxon>
        <taxon>Aspergillaceae</taxon>
        <taxon>Aspergillus</taxon>
        <taxon>Aspergillus subgen. Circumdati</taxon>
    </lineage>
</organism>
<comment type="function">
    <text evidence="1">Component of the EKC/KEOPS complex that is required for the formation of a threonylcarbamoyl group on adenosine at position 37 (t(6)A37) in tRNAs that read codons beginning with adenine. The complex is probably involved in the transfer of the threonylcarbamoyl moiety of threonylcarbamoyl-AMP (TC-AMP) to the N6 group of A37. BUD32 has ATPase activity in the context of the EKC/KEOPS complex and likely plays a supporting role to the catalytic subunit KAE1. The EKC/KEOPS complex also promotes both telomere uncapping and telomere elongation. The complex is required for efficient recruitment of transcriptional coactivators.</text>
</comment>
<dbReference type="InterPro" id="IPR008266">
    <property type="entry name" value="Tyr_kinase_AS"/>
</dbReference>
<dbReference type="OrthoDB" id="1668230at2759"/>
<protein>
    <recommendedName>
        <fullName evidence="6">EKC/KEOPS complex subunit BUD32</fullName>
        <ecNumber evidence="4">2.7.11.1</ecNumber>
    </recommendedName>
    <alternativeName>
        <fullName evidence="8 9">Atypical Serine/threonine protein kinase BUD32</fullName>
    </alternativeName>
    <alternativeName>
        <fullName evidence="5">EKC/KEOPS complex subunit bud32</fullName>
    </alternativeName>
</protein>
<dbReference type="Proteomes" id="UP000327118">
    <property type="component" value="Unassembled WGS sequence"/>
</dbReference>
<dbReference type="PROSITE" id="PS00109">
    <property type="entry name" value="PROTEIN_KINASE_TYR"/>
    <property type="match status" value="1"/>
</dbReference>
<evidence type="ECO:0000256" key="3">
    <source>
        <dbReference type="ARBA" id="ARBA00011534"/>
    </source>
</evidence>
<proteinExistence type="predicted"/>
<dbReference type="GO" id="GO:0044773">
    <property type="term" value="P:mitotic DNA damage checkpoint signaling"/>
    <property type="evidence" value="ECO:0007669"/>
    <property type="project" value="TreeGrafter"/>
</dbReference>
<dbReference type="Pfam" id="PF00069">
    <property type="entry name" value="Pkinase"/>
    <property type="match status" value="1"/>
</dbReference>
<accession>A0A5N6Z3C5</accession>
<comment type="catalytic activity">
    <reaction evidence="11">
        <text>L-seryl-[protein] + ATP = O-phospho-L-seryl-[protein] + ADP + H(+)</text>
        <dbReference type="Rhea" id="RHEA:17989"/>
        <dbReference type="Rhea" id="RHEA-COMP:9863"/>
        <dbReference type="Rhea" id="RHEA-COMP:11604"/>
        <dbReference type="ChEBI" id="CHEBI:15378"/>
        <dbReference type="ChEBI" id="CHEBI:29999"/>
        <dbReference type="ChEBI" id="CHEBI:30616"/>
        <dbReference type="ChEBI" id="CHEBI:83421"/>
        <dbReference type="ChEBI" id="CHEBI:456216"/>
        <dbReference type="EC" id="2.7.11.1"/>
    </reaction>
</comment>
<dbReference type="AlphaFoldDB" id="A0A5N6Z3C5"/>
<evidence type="ECO:0000256" key="11">
    <source>
        <dbReference type="ARBA" id="ARBA00048679"/>
    </source>
</evidence>
<dbReference type="PANTHER" id="PTHR44167:SF24">
    <property type="entry name" value="SERINE_THREONINE-PROTEIN KINASE CHK2"/>
    <property type="match status" value="1"/>
</dbReference>
<dbReference type="PROSITE" id="PS50011">
    <property type="entry name" value="PROTEIN_KINASE_DOM"/>
    <property type="match status" value="1"/>
</dbReference>
<dbReference type="PANTHER" id="PTHR44167">
    <property type="entry name" value="OVARIAN-SPECIFIC SERINE/THREONINE-PROTEIN KINASE LOK-RELATED"/>
    <property type="match status" value="1"/>
</dbReference>
<dbReference type="EMBL" id="ML739182">
    <property type="protein sequence ID" value="KAE8351209.1"/>
    <property type="molecule type" value="Genomic_DNA"/>
</dbReference>
<keyword evidence="7" id="KW-0779">Telomere</keyword>
<comment type="catalytic activity">
    <reaction evidence="10">
        <text>L-threonyl-[protein] + ATP = O-phospho-L-threonyl-[protein] + ADP + H(+)</text>
        <dbReference type="Rhea" id="RHEA:46608"/>
        <dbReference type="Rhea" id="RHEA-COMP:11060"/>
        <dbReference type="Rhea" id="RHEA-COMP:11605"/>
        <dbReference type="ChEBI" id="CHEBI:15378"/>
        <dbReference type="ChEBI" id="CHEBI:30013"/>
        <dbReference type="ChEBI" id="CHEBI:30616"/>
        <dbReference type="ChEBI" id="CHEBI:61977"/>
        <dbReference type="ChEBI" id="CHEBI:456216"/>
        <dbReference type="EC" id="2.7.11.1"/>
    </reaction>
</comment>
<sequence length="176" mass="19875">MRLGNLRQYLSHNTPDDQIRARWIMMAARAIALIHRYGIVHADISTRNFLVADDLSIKLCDFAGSAVGDVGPLVEEEDRYRMPCSSRSTMTDIFALGCLIFEIGTGLRPFDGLGDDCFEDIRGRYLVGEFPCLDGLLYRVVVYKCWTGRYESVDLLLCDLGVLIAGKRVFDRIISR</sequence>
<evidence type="ECO:0000256" key="7">
    <source>
        <dbReference type="ARBA" id="ARBA00022895"/>
    </source>
</evidence>
<evidence type="ECO:0000256" key="8">
    <source>
        <dbReference type="ARBA" id="ARBA00030980"/>
    </source>
</evidence>
<dbReference type="GO" id="GO:0005634">
    <property type="term" value="C:nucleus"/>
    <property type="evidence" value="ECO:0007669"/>
    <property type="project" value="TreeGrafter"/>
</dbReference>
<feature type="domain" description="Protein kinase" evidence="12">
    <location>
        <begin position="1"/>
        <end position="176"/>
    </location>
</feature>
<dbReference type="GO" id="GO:0004674">
    <property type="term" value="F:protein serine/threonine kinase activity"/>
    <property type="evidence" value="ECO:0007669"/>
    <property type="project" value="UniProtKB-EC"/>
</dbReference>
<evidence type="ECO:0000256" key="4">
    <source>
        <dbReference type="ARBA" id="ARBA00012513"/>
    </source>
</evidence>
<dbReference type="GO" id="GO:0005524">
    <property type="term" value="F:ATP binding"/>
    <property type="evidence" value="ECO:0007669"/>
    <property type="project" value="InterPro"/>
</dbReference>
<dbReference type="EC" id="2.7.11.1" evidence="4"/>
<comment type="subcellular location">
    <subcellularLocation>
        <location evidence="2">Chromosome</location>
        <location evidence="2">Telomere</location>
    </subcellularLocation>
</comment>
<evidence type="ECO:0000256" key="2">
    <source>
        <dbReference type="ARBA" id="ARBA00004574"/>
    </source>
</evidence>
<evidence type="ECO:0000256" key="6">
    <source>
        <dbReference type="ARBA" id="ARBA00019973"/>
    </source>
</evidence>
<dbReference type="Gene3D" id="1.10.510.10">
    <property type="entry name" value="Transferase(Phosphotransferase) domain 1"/>
    <property type="match status" value="1"/>
</dbReference>
<evidence type="ECO:0000256" key="10">
    <source>
        <dbReference type="ARBA" id="ARBA00047899"/>
    </source>
</evidence>
<dbReference type="InterPro" id="IPR000719">
    <property type="entry name" value="Prot_kinase_dom"/>
</dbReference>
<evidence type="ECO:0000256" key="9">
    <source>
        <dbReference type="ARBA" id="ARBA00033194"/>
    </source>
</evidence>
<evidence type="ECO:0000313" key="13">
    <source>
        <dbReference type="EMBL" id="KAE8351209.1"/>
    </source>
</evidence>
<name>A0A5N6Z3C5_9EURO</name>
<keyword evidence="13" id="KW-0808">Transferase</keyword>
<keyword evidence="7" id="KW-0158">Chromosome</keyword>
<dbReference type="InterPro" id="IPR011009">
    <property type="entry name" value="Kinase-like_dom_sf"/>
</dbReference>
<keyword evidence="13" id="KW-0418">Kinase</keyword>
<comment type="subunit">
    <text evidence="3">Component of the EKC/KEOPS complex composed of at least BUD32, CGI121, GON7, KAE1 and PCC1; the whole complex dimerizes.</text>
</comment>
<reference evidence="14" key="1">
    <citation type="submission" date="2019-04" db="EMBL/GenBank/DDBJ databases">
        <title>Friends and foes A comparative genomics studyof 23 Aspergillus species from section Flavi.</title>
        <authorList>
            <consortium name="DOE Joint Genome Institute"/>
            <person name="Kjaerbolling I."/>
            <person name="Vesth T."/>
            <person name="Frisvad J.C."/>
            <person name="Nybo J.L."/>
            <person name="Theobald S."/>
            <person name="Kildgaard S."/>
            <person name="Isbrandt T."/>
            <person name="Kuo A."/>
            <person name="Sato A."/>
            <person name="Lyhne E.K."/>
            <person name="Kogle M.E."/>
            <person name="Wiebenga A."/>
            <person name="Kun R.S."/>
            <person name="Lubbers R.J."/>
            <person name="Makela M.R."/>
            <person name="Barry K."/>
            <person name="Chovatia M."/>
            <person name="Clum A."/>
            <person name="Daum C."/>
            <person name="Haridas S."/>
            <person name="He G."/>
            <person name="LaButti K."/>
            <person name="Lipzen A."/>
            <person name="Mondo S."/>
            <person name="Riley R."/>
            <person name="Salamov A."/>
            <person name="Simmons B.A."/>
            <person name="Magnuson J.K."/>
            <person name="Henrissat B."/>
            <person name="Mortensen U.H."/>
            <person name="Larsen T.O."/>
            <person name="Devries R.P."/>
            <person name="Grigoriev I.V."/>
            <person name="Machida M."/>
            <person name="Baker S.E."/>
            <person name="Andersen M.R."/>
        </authorList>
    </citation>
    <scope>NUCLEOTIDE SEQUENCE [LARGE SCALE GENOMIC DNA]</scope>
    <source>
        <strain evidence="14">CBS 553.77</strain>
    </source>
</reference>
<keyword evidence="14" id="KW-1185">Reference proteome</keyword>
<evidence type="ECO:0000313" key="14">
    <source>
        <dbReference type="Proteomes" id="UP000327118"/>
    </source>
</evidence>
<evidence type="ECO:0000256" key="1">
    <source>
        <dbReference type="ARBA" id="ARBA00003747"/>
    </source>
</evidence>
<evidence type="ECO:0000256" key="5">
    <source>
        <dbReference type="ARBA" id="ARBA00013948"/>
    </source>
</evidence>
<gene>
    <name evidence="13" type="ORF">BDV28DRAFT_137631</name>
</gene>
<dbReference type="SUPFAM" id="SSF56112">
    <property type="entry name" value="Protein kinase-like (PK-like)"/>
    <property type="match status" value="1"/>
</dbReference>
<dbReference type="GO" id="GO:0000781">
    <property type="term" value="C:chromosome, telomeric region"/>
    <property type="evidence" value="ECO:0007669"/>
    <property type="project" value="UniProtKB-SubCell"/>
</dbReference>
<evidence type="ECO:0000259" key="12">
    <source>
        <dbReference type="PROSITE" id="PS50011"/>
    </source>
</evidence>